<organism evidence="1 2">
    <name type="scientific">Cedecea lapagei</name>
    <dbReference type="NCBI Taxonomy" id="158823"/>
    <lineage>
        <taxon>Bacteria</taxon>
        <taxon>Pseudomonadati</taxon>
        <taxon>Pseudomonadota</taxon>
        <taxon>Gammaproteobacteria</taxon>
        <taxon>Enterobacterales</taxon>
        <taxon>Enterobacteriaceae</taxon>
        <taxon>Cedecea</taxon>
    </lineage>
</organism>
<name>A0A447V2P9_9ENTR</name>
<gene>
    <name evidence="1" type="ORF">NCTC11466_02398</name>
</gene>
<evidence type="ECO:0000313" key="2">
    <source>
        <dbReference type="Proteomes" id="UP000274122"/>
    </source>
</evidence>
<dbReference type="EMBL" id="LR134201">
    <property type="protein sequence ID" value="VEB97905.1"/>
    <property type="molecule type" value="Genomic_DNA"/>
</dbReference>
<proteinExistence type="predicted"/>
<dbReference type="AlphaFoldDB" id="A0A447V2P9"/>
<protein>
    <submittedName>
        <fullName evidence="1">Uncharacterized protein</fullName>
    </submittedName>
</protein>
<reference evidence="1 2" key="1">
    <citation type="submission" date="2018-12" db="EMBL/GenBank/DDBJ databases">
        <authorList>
            <consortium name="Pathogen Informatics"/>
        </authorList>
    </citation>
    <scope>NUCLEOTIDE SEQUENCE [LARGE SCALE GENOMIC DNA]</scope>
    <source>
        <strain evidence="1 2">NCTC11466</strain>
    </source>
</reference>
<dbReference type="Proteomes" id="UP000274122">
    <property type="component" value="Chromosome"/>
</dbReference>
<dbReference type="KEGG" id="clap:NCTC11466_02398"/>
<sequence>MTVSKHRVTRPDEIEMKHRAWHQAQRAILSSRPNVAPLTPAATLHEELAIGHHIRQLIRLQKWFIARNLPLPE</sequence>
<evidence type="ECO:0000313" key="1">
    <source>
        <dbReference type="EMBL" id="VEB97905.1"/>
    </source>
</evidence>
<keyword evidence="2" id="KW-1185">Reference proteome</keyword>
<accession>A0A447V2P9</accession>